<accession>A0ABV6MT38</accession>
<dbReference type="RefSeq" id="WP_273940650.1">
    <property type="nucleotide sequence ID" value="NZ_CP097263.1"/>
</dbReference>
<evidence type="ECO:0000313" key="2">
    <source>
        <dbReference type="EMBL" id="MFC0543471.1"/>
    </source>
</evidence>
<sequence>MTVTSLADARMLGLAKRMSLDTGFPRGLDTVTMVDAHPPAQLHRVRLADHDTVVAQRGDAGPAVLLVHALGLDHQMWEPVMDALAVGRRVFAYDVRGHGAAAGSPNPYTMADTARDLIGVLDAIGVQRAHVVGLSFGGGIAQTAAVRAPERFASLALLATTDFPFDAFEGRALSGENDGMAAQVAPSLTRWFTADALAVNGESVQYARERVLGGNPVDWAAAWRAFKSLDVQGKLADLGVPTLVLAGEADVSTTPEIMRGIATRIPGSRFRVLPGTPHMQVLEQPALVADALAEFWR</sequence>
<evidence type="ECO:0000313" key="3">
    <source>
        <dbReference type="Proteomes" id="UP001589810"/>
    </source>
</evidence>
<dbReference type="PANTHER" id="PTHR43433:SF5">
    <property type="entry name" value="AB HYDROLASE-1 DOMAIN-CONTAINING PROTEIN"/>
    <property type="match status" value="1"/>
</dbReference>
<dbReference type="Gene3D" id="3.40.50.1820">
    <property type="entry name" value="alpha/beta hydrolase"/>
    <property type="match status" value="1"/>
</dbReference>
<dbReference type="GO" id="GO:0016787">
    <property type="term" value="F:hydrolase activity"/>
    <property type="evidence" value="ECO:0007669"/>
    <property type="project" value="UniProtKB-KW"/>
</dbReference>
<dbReference type="InterPro" id="IPR050471">
    <property type="entry name" value="AB_hydrolase"/>
</dbReference>
<keyword evidence="3" id="KW-1185">Reference proteome</keyword>
<dbReference type="EMBL" id="JBHLUD010000005">
    <property type="protein sequence ID" value="MFC0543471.1"/>
    <property type="molecule type" value="Genomic_DNA"/>
</dbReference>
<dbReference type="PRINTS" id="PR00111">
    <property type="entry name" value="ABHYDROLASE"/>
</dbReference>
<gene>
    <name evidence="2" type="ORF">ACFFH7_18365</name>
</gene>
<organism evidence="2 3">
    <name type="scientific">Kutzneria chonburiensis</name>
    <dbReference type="NCBI Taxonomy" id="1483604"/>
    <lineage>
        <taxon>Bacteria</taxon>
        <taxon>Bacillati</taxon>
        <taxon>Actinomycetota</taxon>
        <taxon>Actinomycetes</taxon>
        <taxon>Pseudonocardiales</taxon>
        <taxon>Pseudonocardiaceae</taxon>
        <taxon>Kutzneria</taxon>
    </lineage>
</organism>
<name>A0ABV6MT38_9PSEU</name>
<dbReference type="Pfam" id="PF00561">
    <property type="entry name" value="Abhydrolase_1"/>
    <property type="match status" value="1"/>
</dbReference>
<reference evidence="2 3" key="1">
    <citation type="submission" date="2024-09" db="EMBL/GenBank/DDBJ databases">
        <authorList>
            <person name="Sun Q."/>
            <person name="Mori K."/>
        </authorList>
    </citation>
    <scope>NUCLEOTIDE SEQUENCE [LARGE SCALE GENOMIC DNA]</scope>
    <source>
        <strain evidence="2 3">TBRC 1432</strain>
    </source>
</reference>
<dbReference type="InterPro" id="IPR000073">
    <property type="entry name" value="AB_hydrolase_1"/>
</dbReference>
<keyword evidence="2" id="KW-0378">Hydrolase</keyword>
<proteinExistence type="predicted"/>
<feature type="domain" description="AB hydrolase-1" evidence="1">
    <location>
        <begin position="62"/>
        <end position="284"/>
    </location>
</feature>
<dbReference type="Proteomes" id="UP001589810">
    <property type="component" value="Unassembled WGS sequence"/>
</dbReference>
<dbReference type="SUPFAM" id="SSF53474">
    <property type="entry name" value="alpha/beta-Hydrolases"/>
    <property type="match status" value="1"/>
</dbReference>
<dbReference type="PANTHER" id="PTHR43433">
    <property type="entry name" value="HYDROLASE, ALPHA/BETA FOLD FAMILY PROTEIN"/>
    <property type="match status" value="1"/>
</dbReference>
<protein>
    <submittedName>
        <fullName evidence="2">Alpha/beta fold hydrolase</fullName>
    </submittedName>
</protein>
<evidence type="ECO:0000259" key="1">
    <source>
        <dbReference type="Pfam" id="PF00561"/>
    </source>
</evidence>
<dbReference type="InterPro" id="IPR029058">
    <property type="entry name" value="AB_hydrolase_fold"/>
</dbReference>
<comment type="caution">
    <text evidence="2">The sequence shown here is derived from an EMBL/GenBank/DDBJ whole genome shotgun (WGS) entry which is preliminary data.</text>
</comment>